<evidence type="ECO:0000313" key="2">
    <source>
        <dbReference type="EMBL" id="MBW3469550.1"/>
    </source>
</evidence>
<keyword evidence="1" id="KW-0472">Membrane</keyword>
<dbReference type="Proteomes" id="UP000727490">
    <property type="component" value="Unassembled WGS sequence"/>
</dbReference>
<keyword evidence="1" id="KW-1133">Transmembrane helix</keyword>
<organism evidence="2 3">
    <name type="scientific">Arthrospiribacter ruber</name>
    <dbReference type="NCBI Taxonomy" id="2487934"/>
    <lineage>
        <taxon>Bacteria</taxon>
        <taxon>Pseudomonadati</taxon>
        <taxon>Bacteroidota</taxon>
        <taxon>Cytophagia</taxon>
        <taxon>Cytophagales</taxon>
        <taxon>Cyclobacteriaceae</taxon>
        <taxon>Arthrospiribacter</taxon>
    </lineage>
</organism>
<evidence type="ECO:0000256" key="1">
    <source>
        <dbReference type="SAM" id="Phobius"/>
    </source>
</evidence>
<comment type="caution">
    <text evidence="2">The sequence shown here is derived from an EMBL/GenBank/DDBJ whole genome shotgun (WGS) entry which is preliminary data.</text>
</comment>
<feature type="transmembrane region" description="Helical" evidence="1">
    <location>
        <begin position="147"/>
        <end position="163"/>
    </location>
</feature>
<dbReference type="EMBL" id="RPHB01000008">
    <property type="protein sequence ID" value="MBW3469550.1"/>
    <property type="molecule type" value="Genomic_DNA"/>
</dbReference>
<evidence type="ECO:0000313" key="3">
    <source>
        <dbReference type="Proteomes" id="UP000727490"/>
    </source>
</evidence>
<gene>
    <name evidence="2" type="ORF">EGN73_17260</name>
</gene>
<dbReference type="RefSeq" id="WP_219292735.1">
    <property type="nucleotide sequence ID" value="NZ_RPHB01000008.1"/>
</dbReference>
<keyword evidence="1" id="KW-0812">Transmembrane</keyword>
<name>A0A951IYP2_9BACT</name>
<keyword evidence="3" id="KW-1185">Reference proteome</keyword>
<protein>
    <submittedName>
        <fullName evidence="2">Uncharacterized protein</fullName>
    </submittedName>
</protein>
<dbReference type="AlphaFoldDB" id="A0A951IYP2"/>
<reference evidence="2 3" key="1">
    <citation type="journal article" date="2020" name="Syst. Appl. Microbiol.">
        <title>Arthrospiribacter ruber gen. nov., sp. nov., a novel bacterium isolated from Arthrospira cultures.</title>
        <authorList>
            <person name="Waleron M."/>
            <person name="Misztak A."/>
            <person name="Waleron M.M."/>
            <person name="Furmaniak M."/>
            <person name="Mrozik A."/>
            <person name="Waleron K."/>
        </authorList>
    </citation>
    <scope>NUCLEOTIDE SEQUENCE [LARGE SCALE GENOMIC DNA]</scope>
    <source>
        <strain evidence="2 3">DPMB0001</strain>
    </source>
</reference>
<accession>A0A951IYP2</accession>
<proteinExistence type="predicted"/>
<sequence>MRNKKSIRIQRKNPVSEITYVQDSQGIFGTLKIPFFNNSAFYSGKELYEFHSLDFMGNSFRVYREGKSIGYIHFHALRNLAQINLVEEGPFQFSLKGIFNGNWVLRQGKISLERIDNNLDFHHLDPKEKELLLACGLFTAAKINKDLIIFLPIILLIWVFLILV</sequence>